<accession>A0ACC1SB35</accession>
<reference evidence="1" key="1">
    <citation type="submission" date="2022-08" db="EMBL/GenBank/DDBJ databases">
        <title>Genome Sequence of Fusarium decemcellulare.</title>
        <authorList>
            <person name="Buettner E."/>
        </authorList>
    </citation>
    <scope>NUCLEOTIDE SEQUENCE</scope>
    <source>
        <strain evidence="1">Babe19</strain>
    </source>
</reference>
<protein>
    <submittedName>
        <fullName evidence="1">Uncharacterized protein</fullName>
    </submittedName>
</protein>
<dbReference type="Proteomes" id="UP001148629">
    <property type="component" value="Unassembled WGS sequence"/>
</dbReference>
<comment type="caution">
    <text evidence="1">The sequence shown here is derived from an EMBL/GenBank/DDBJ whole genome shotgun (WGS) entry which is preliminary data.</text>
</comment>
<dbReference type="EMBL" id="JANRMS010000681">
    <property type="protein sequence ID" value="KAJ3535847.1"/>
    <property type="molecule type" value="Genomic_DNA"/>
</dbReference>
<evidence type="ECO:0000313" key="2">
    <source>
        <dbReference type="Proteomes" id="UP001148629"/>
    </source>
</evidence>
<organism evidence="1 2">
    <name type="scientific">Fusarium decemcellulare</name>
    <dbReference type="NCBI Taxonomy" id="57161"/>
    <lineage>
        <taxon>Eukaryota</taxon>
        <taxon>Fungi</taxon>
        <taxon>Dikarya</taxon>
        <taxon>Ascomycota</taxon>
        <taxon>Pezizomycotina</taxon>
        <taxon>Sordariomycetes</taxon>
        <taxon>Hypocreomycetidae</taxon>
        <taxon>Hypocreales</taxon>
        <taxon>Nectriaceae</taxon>
        <taxon>Fusarium</taxon>
        <taxon>Fusarium decemcellulare species complex</taxon>
    </lineage>
</organism>
<name>A0ACC1SB35_9HYPO</name>
<gene>
    <name evidence="1" type="ORF">NM208_g6962</name>
</gene>
<sequence length="1459" mass="164585">MNASRAVSEDYDMIVSFFDVMNSFLERISMLESRMPGEWQFRRFLVNVFSAMMTLSAIARKCRLKGRLSRWAKALIDGSDPKLKGAFDSLHMHLGRFESAAMLTTLKHTLESGKKLDSLGRGMKEIQLSVEKAHLLSQQGYALGLESKSHAKDAASTSHEILTVVSRQEEQGADHTAGLHQVMKTLNKMSSTKGSQEKLVDAGSRKSISMRTLETLLDYNLDDETDFTSIESHYIDRTYSWFRTQDVYSDFEIGKVRLLWLLGPAGMGKSTLAYTIVKALQEELISNTTTTVAHFFFRGDSNRRFVSQMLRSCALQVAVRNNAYREETVADIQIYQKRPRGRLNNSCLSQDHEKLWELLFQTKFTKKSGRRLVLILDGVDETDEEDRKYIGMILGDISSSEQINIQVLFVSGPGSFIPAPEAKVRIFEMTKELILPDIRSIIVARLRSLSRMRKLSQQAKRKIITRLSKQADTMRYIDHMLRTLDQLGRSETAVVRQLNNLPSCTTELYQIMLEECQKSRTDSEFVILKKFFAWLAYTTEPLYLGCARKLLNYIATDNTINIDEELENRCARILRLSNTILDYDEEDYDDSDANTDHSGDEYPADNDDDGFVDFSVTVSFQENGLRSYFRPPGNLVGDRLRTSASSGHAMILQIIQSILCTGPVIQVDYGERALHADAVTGWTHHLQAINQAELSEEEAACVIESICNILSNRGGSIQKMEFYRRRWGRTGPPCVLGKTDEDIEKILACLQAWAVSATKMSPSRISNATATWMRPLARNPHAVFINLAEAHVTNWLMSHGHMDDRDINNRYLFAHYALYRGRHLADVQQNQQLRAYFMEHAERGDISSGLAIETSFIVVSRAFLHIDMTAQSYLSVAVSMLYNGLKESCLEQLDLAIRQADTDIERMEIYMRMAHMMRDWGGVGTDEIKSKGGSDAGDDKVEKSPAPKYDQLTREALRVVAKAAKIASSLSASAMKDSKVQNIAHAVWMFKAKAEIMAGDTSNTVAYCKRAIQICPADSGLRRFEILPSLAEARSWRTFLDAIKVLSRVSWLSGCICLEDYMHEMHSAAKATGETEFILELYRNTVPAAQFNGANESRLMVNWARFYRDVVGTLDAISKAKTLLNKVIDTKGSTHYSAASFLLADILLEEFRGTTQLKKKVMAYNEMRDVVKRVSESMGSEFDASQSQTVIPLAHMTRKMDSVEFQQGLERTFEGCVAALTDEAGWNDTLSLRVLARVLAVVGLEREAQIVATCQIYILDMEIFKRENDSRITGPGGSDGGEETERRGGSDGKDDGEIEINDLPANSPVAPASSECNKGEDQSKYGNEVSGADKQFAGLDDADGDLNWDSGTVTCSDCERLIRQWSKTHVYLCYYCTEVDLCQECFDKRTERIAGKRSDDWRVICPQGHRHIQMPVQGWKGLTGGVMKIADTEVPFRDWLLDVKEKKWPNTWERFWSSE</sequence>
<proteinExistence type="predicted"/>
<keyword evidence="2" id="KW-1185">Reference proteome</keyword>
<evidence type="ECO:0000313" key="1">
    <source>
        <dbReference type="EMBL" id="KAJ3535847.1"/>
    </source>
</evidence>